<gene>
    <name evidence="2" type="ORF">LCGC14_1722770</name>
</gene>
<keyword evidence="1" id="KW-0812">Transmembrane</keyword>
<comment type="caution">
    <text evidence="2">The sequence shown here is derived from an EMBL/GenBank/DDBJ whole genome shotgun (WGS) entry which is preliminary data.</text>
</comment>
<protein>
    <submittedName>
        <fullName evidence="2">Uncharacterized protein</fullName>
    </submittedName>
</protein>
<dbReference type="AlphaFoldDB" id="A0A0F9HBQ9"/>
<proteinExistence type="predicted"/>
<sequence>MIGYGLAFVIGWILAGVGRVSMRKGVWPWSPGLILWGLVFMGLNWIASL</sequence>
<evidence type="ECO:0000313" key="2">
    <source>
        <dbReference type="EMBL" id="KKM09627.1"/>
    </source>
</evidence>
<evidence type="ECO:0000256" key="1">
    <source>
        <dbReference type="SAM" id="Phobius"/>
    </source>
</evidence>
<reference evidence="2" key="1">
    <citation type="journal article" date="2015" name="Nature">
        <title>Complex archaea that bridge the gap between prokaryotes and eukaryotes.</title>
        <authorList>
            <person name="Spang A."/>
            <person name="Saw J.H."/>
            <person name="Jorgensen S.L."/>
            <person name="Zaremba-Niedzwiedzka K."/>
            <person name="Martijn J."/>
            <person name="Lind A.E."/>
            <person name="van Eijk R."/>
            <person name="Schleper C."/>
            <person name="Guy L."/>
            <person name="Ettema T.J."/>
        </authorList>
    </citation>
    <scope>NUCLEOTIDE SEQUENCE</scope>
</reference>
<organism evidence="2">
    <name type="scientific">marine sediment metagenome</name>
    <dbReference type="NCBI Taxonomy" id="412755"/>
    <lineage>
        <taxon>unclassified sequences</taxon>
        <taxon>metagenomes</taxon>
        <taxon>ecological metagenomes</taxon>
    </lineage>
</organism>
<accession>A0A0F9HBQ9</accession>
<name>A0A0F9HBQ9_9ZZZZ</name>
<feature type="transmembrane region" description="Helical" evidence="1">
    <location>
        <begin position="6"/>
        <end position="22"/>
    </location>
</feature>
<keyword evidence="1" id="KW-1133">Transmembrane helix</keyword>
<feature type="transmembrane region" description="Helical" evidence="1">
    <location>
        <begin position="29"/>
        <end position="47"/>
    </location>
</feature>
<dbReference type="EMBL" id="LAZR01015525">
    <property type="protein sequence ID" value="KKM09627.1"/>
    <property type="molecule type" value="Genomic_DNA"/>
</dbReference>
<keyword evidence="1" id="KW-0472">Membrane</keyword>